<dbReference type="PANTHER" id="PTHR42648">
    <property type="entry name" value="TRANSPOSASE, PUTATIVE-RELATED"/>
    <property type="match status" value="1"/>
</dbReference>
<dbReference type="OrthoDB" id="1751476at2759"/>
<dbReference type="Proteomes" id="UP000257109">
    <property type="component" value="Unassembled WGS sequence"/>
</dbReference>
<evidence type="ECO:0000313" key="2">
    <source>
        <dbReference type="Proteomes" id="UP000257109"/>
    </source>
</evidence>
<dbReference type="InterPro" id="IPR036397">
    <property type="entry name" value="RNaseH_sf"/>
</dbReference>
<dbReference type="PANTHER" id="PTHR42648:SF21">
    <property type="entry name" value="CYSTEINE-RICH RLK (RECEPTOR-LIKE PROTEIN KINASE) 8"/>
    <property type="match status" value="1"/>
</dbReference>
<proteinExistence type="predicted"/>
<dbReference type="InterPro" id="IPR039537">
    <property type="entry name" value="Retrotran_Ty1/copia-like"/>
</dbReference>
<gene>
    <name evidence="1" type="ORF">CR513_02012</name>
</gene>
<evidence type="ECO:0000313" key="1">
    <source>
        <dbReference type="EMBL" id="RDY13120.1"/>
    </source>
</evidence>
<evidence type="ECO:0008006" key="3">
    <source>
        <dbReference type="Google" id="ProtNLM"/>
    </source>
</evidence>
<dbReference type="STRING" id="157652.A0A371IDN6"/>
<sequence>MFEMFWKTYLLCETCEKGKQVKTSFKPLELLHIDLFRPIRILSLGGKKYSLVIVDDYSRYTRINLFSHKHESFNVFEIFCKRIQNEKKVFIFAIRSDHSMKKIVIFTSSFHQGHLNKIVVERKNRKFQEMARTMLCKTFFQKHF</sequence>
<protein>
    <recommendedName>
        <fullName evidence="3">Integrase catalytic domain-containing protein</fullName>
    </recommendedName>
</protein>
<keyword evidence="2" id="KW-1185">Reference proteome</keyword>
<accession>A0A371IDN6</accession>
<dbReference type="SUPFAM" id="SSF53098">
    <property type="entry name" value="Ribonuclease H-like"/>
    <property type="match status" value="1"/>
</dbReference>
<organism evidence="1 2">
    <name type="scientific">Mucuna pruriens</name>
    <name type="common">Velvet bean</name>
    <name type="synonym">Dolichos pruriens</name>
    <dbReference type="NCBI Taxonomy" id="157652"/>
    <lineage>
        <taxon>Eukaryota</taxon>
        <taxon>Viridiplantae</taxon>
        <taxon>Streptophyta</taxon>
        <taxon>Embryophyta</taxon>
        <taxon>Tracheophyta</taxon>
        <taxon>Spermatophyta</taxon>
        <taxon>Magnoliopsida</taxon>
        <taxon>eudicotyledons</taxon>
        <taxon>Gunneridae</taxon>
        <taxon>Pentapetalae</taxon>
        <taxon>rosids</taxon>
        <taxon>fabids</taxon>
        <taxon>Fabales</taxon>
        <taxon>Fabaceae</taxon>
        <taxon>Papilionoideae</taxon>
        <taxon>50 kb inversion clade</taxon>
        <taxon>NPAAA clade</taxon>
        <taxon>indigoferoid/millettioid clade</taxon>
        <taxon>Phaseoleae</taxon>
        <taxon>Mucuna</taxon>
    </lineage>
</organism>
<dbReference type="AlphaFoldDB" id="A0A371IDN6"/>
<dbReference type="InterPro" id="IPR012337">
    <property type="entry name" value="RNaseH-like_sf"/>
</dbReference>
<name>A0A371IDN6_MUCPR</name>
<reference evidence="1" key="1">
    <citation type="submission" date="2018-05" db="EMBL/GenBank/DDBJ databases">
        <title>Draft genome of Mucuna pruriens seed.</title>
        <authorList>
            <person name="Nnadi N.E."/>
            <person name="Vos R."/>
            <person name="Hasami M.H."/>
            <person name="Devisetty U.K."/>
            <person name="Aguiy J.C."/>
        </authorList>
    </citation>
    <scope>NUCLEOTIDE SEQUENCE [LARGE SCALE GENOMIC DNA]</scope>
    <source>
        <strain evidence="1">JCA_2017</strain>
    </source>
</reference>
<comment type="caution">
    <text evidence="1">The sequence shown here is derived from an EMBL/GenBank/DDBJ whole genome shotgun (WGS) entry which is preliminary data.</text>
</comment>
<feature type="non-terminal residue" evidence="1">
    <location>
        <position position="1"/>
    </location>
</feature>
<dbReference type="Gene3D" id="3.30.420.10">
    <property type="entry name" value="Ribonuclease H-like superfamily/Ribonuclease H"/>
    <property type="match status" value="1"/>
</dbReference>
<dbReference type="EMBL" id="QJKJ01000341">
    <property type="protein sequence ID" value="RDY13120.1"/>
    <property type="molecule type" value="Genomic_DNA"/>
</dbReference>
<dbReference type="GO" id="GO:0003676">
    <property type="term" value="F:nucleic acid binding"/>
    <property type="evidence" value="ECO:0007669"/>
    <property type="project" value="InterPro"/>
</dbReference>